<feature type="active site" description="Proton acceptor" evidence="4">
    <location>
        <position position="254"/>
    </location>
</feature>
<keyword evidence="1 8" id="KW-0489">Methyltransferase</keyword>
<evidence type="ECO:0000256" key="2">
    <source>
        <dbReference type="ARBA" id="ARBA00022679"/>
    </source>
</evidence>
<organism evidence="8 9">
    <name type="scientific">Streptomyces lucensis JCM 4490</name>
    <dbReference type="NCBI Taxonomy" id="1306176"/>
    <lineage>
        <taxon>Bacteria</taxon>
        <taxon>Bacillati</taxon>
        <taxon>Actinomycetota</taxon>
        <taxon>Actinomycetes</taxon>
        <taxon>Kitasatosporales</taxon>
        <taxon>Streptomycetaceae</taxon>
        <taxon>Streptomyces</taxon>
    </lineage>
</organism>
<evidence type="ECO:0000256" key="3">
    <source>
        <dbReference type="ARBA" id="ARBA00022691"/>
    </source>
</evidence>
<protein>
    <submittedName>
        <fullName evidence="8">Methyltransferase</fullName>
    </submittedName>
</protein>
<feature type="domain" description="O-methyltransferase C-terminal" evidence="6">
    <location>
        <begin position="118"/>
        <end position="328"/>
    </location>
</feature>
<reference evidence="8" key="2">
    <citation type="submission" date="2020-09" db="EMBL/GenBank/DDBJ databases">
        <authorList>
            <person name="Sun Q."/>
            <person name="Ohkuma M."/>
        </authorList>
    </citation>
    <scope>NUCLEOTIDE SEQUENCE</scope>
    <source>
        <strain evidence="8">JCM 4490</strain>
    </source>
</reference>
<evidence type="ECO:0000259" key="7">
    <source>
        <dbReference type="Pfam" id="PF08100"/>
    </source>
</evidence>
<reference evidence="8" key="1">
    <citation type="journal article" date="2014" name="Int. J. Syst. Evol. Microbiol.">
        <title>Complete genome sequence of Corynebacterium casei LMG S-19264T (=DSM 44701T), isolated from a smear-ripened cheese.</title>
        <authorList>
            <consortium name="US DOE Joint Genome Institute (JGI-PGF)"/>
            <person name="Walter F."/>
            <person name="Albersmeier A."/>
            <person name="Kalinowski J."/>
            <person name="Ruckert C."/>
        </authorList>
    </citation>
    <scope>NUCLEOTIDE SEQUENCE</scope>
    <source>
        <strain evidence="8">JCM 4490</strain>
    </source>
</reference>
<dbReference type="Proteomes" id="UP000620224">
    <property type="component" value="Unassembled WGS sequence"/>
</dbReference>
<dbReference type="Gene3D" id="1.10.10.10">
    <property type="entry name" value="Winged helix-like DNA-binding domain superfamily/Winged helix DNA-binding domain"/>
    <property type="match status" value="1"/>
</dbReference>
<dbReference type="AlphaFoldDB" id="A0A918JFT5"/>
<feature type="region of interest" description="Disordered" evidence="5">
    <location>
        <begin position="348"/>
        <end position="377"/>
    </location>
</feature>
<keyword evidence="2" id="KW-0808">Transferase</keyword>
<dbReference type="PANTHER" id="PTHR43712:SF2">
    <property type="entry name" value="O-METHYLTRANSFERASE CICE"/>
    <property type="match status" value="1"/>
</dbReference>
<dbReference type="PROSITE" id="PS51683">
    <property type="entry name" value="SAM_OMT_II"/>
    <property type="match status" value="1"/>
</dbReference>
<dbReference type="SUPFAM" id="SSF53335">
    <property type="entry name" value="S-adenosyl-L-methionine-dependent methyltransferases"/>
    <property type="match status" value="1"/>
</dbReference>
<evidence type="ECO:0000259" key="6">
    <source>
        <dbReference type="Pfam" id="PF00891"/>
    </source>
</evidence>
<proteinExistence type="predicted"/>
<dbReference type="EMBL" id="BMUE01000023">
    <property type="protein sequence ID" value="GGW79227.1"/>
    <property type="molecule type" value="Genomic_DNA"/>
</dbReference>
<dbReference type="GO" id="GO:0046983">
    <property type="term" value="F:protein dimerization activity"/>
    <property type="evidence" value="ECO:0007669"/>
    <property type="project" value="InterPro"/>
</dbReference>
<dbReference type="Pfam" id="PF00891">
    <property type="entry name" value="Methyltransf_2"/>
    <property type="match status" value="1"/>
</dbReference>
<dbReference type="CDD" id="cd02440">
    <property type="entry name" value="AdoMet_MTases"/>
    <property type="match status" value="1"/>
</dbReference>
<evidence type="ECO:0000256" key="1">
    <source>
        <dbReference type="ARBA" id="ARBA00022603"/>
    </source>
</evidence>
<dbReference type="PANTHER" id="PTHR43712">
    <property type="entry name" value="PUTATIVE (AFU_ORTHOLOGUE AFUA_4G14580)-RELATED"/>
    <property type="match status" value="1"/>
</dbReference>
<dbReference type="InterPro" id="IPR001077">
    <property type="entry name" value="COMT_C"/>
</dbReference>
<evidence type="ECO:0000256" key="5">
    <source>
        <dbReference type="SAM" id="MobiDB-lite"/>
    </source>
</evidence>
<dbReference type="InterPro" id="IPR029063">
    <property type="entry name" value="SAM-dependent_MTases_sf"/>
</dbReference>
<keyword evidence="9" id="KW-1185">Reference proteome</keyword>
<comment type="caution">
    <text evidence="8">The sequence shown here is derived from an EMBL/GenBank/DDBJ whole genome shotgun (WGS) entry which is preliminary data.</text>
</comment>
<evidence type="ECO:0000313" key="8">
    <source>
        <dbReference type="EMBL" id="GGW79227.1"/>
    </source>
</evidence>
<dbReference type="Gene3D" id="3.40.50.150">
    <property type="entry name" value="Vaccinia Virus protein VP39"/>
    <property type="match status" value="1"/>
</dbReference>
<dbReference type="InterPro" id="IPR012967">
    <property type="entry name" value="COMT_dimerisation"/>
</dbReference>
<feature type="domain" description="O-methyltransferase dimerisation" evidence="7">
    <location>
        <begin position="22"/>
        <end position="95"/>
    </location>
</feature>
<dbReference type="GO" id="GO:0008171">
    <property type="term" value="F:O-methyltransferase activity"/>
    <property type="evidence" value="ECO:0007669"/>
    <property type="project" value="InterPro"/>
</dbReference>
<evidence type="ECO:0000256" key="4">
    <source>
        <dbReference type="PIRSR" id="PIRSR005739-1"/>
    </source>
</evidence>
<dbReference type="InterPro" id="IPR036388">
    <property type="entry name" value="WH-like_DNA-bd_sf"/>
</dbReference>
<dbReference type="GO" id="GO:0032259">
    <property type="term" value="P:methylation"/>
    <property type="evidence" value="ECO:0007669"/>
    <property type="project" value="UniProtKB-KW"/>
</dbReference>
<dbReference type="InterPro" id="IPR036390">
    <property type="entry name" value="WH_DNA-bd_sf"/>
</dbReference>
<dbReference type="InterPro" id="IPR016461">
    <property type="entry name" value="COMT-like"/>
</dbReference>
<gene>
    <name evidence="8" type="ORF">GCM10010503_65980</name>
</gene>
<name>A0A918JFT5_9ACTN</name>
<dbReference type="SUPFAM" id="SSF46785">
    <property type="entry name" value="Winged helix' DNA-binding domain"/>
    <property type="match status" value="1"/>
</dbReference>
<evidence type="ECO:0000313" key="9">
    <source>
        <dbReference type="Proteomes" id="UP000620224"/>
    </source>
</evidence>
<dbReference type="RefSeq" id="WP_190019067.1">
    <property type="nucleotide sequence ID" value="NZ_BMUE01000023.1"/>
</dbReference>
<dbReference type="Pfam" id="PF08100">
    <property type="entry name" value="Dimerisation"/>
    <property type="match status" value="1"/>
</dbReference>
<accession>A0A918JFT5</accession>
<keyword evidence="3" id="KW-0949">S-adenosyl-L-methionine</keyword>
<dbReference type="PIRSF" id="PIRSF005739">
    <property type="entry name" value="O-mtase"/>
    <property type="match status" value="1"/>
</dbReference>
<sequence>MDALETDARTGGEASALVVGMAYGYMAAQALRAAARIAVADLLRDEPLTSAEFALRQGTDPQATHRLCRTLVALGLLAQDGSGRFSLTEAGALLRTDRPDSLHALVCMLTDPTTVGAWQGLEESVRTGEPQFAKEFGQEFFDYLAAQPHLSEQFNTAMSQNTRKIAGLVARHYDFGKHTTVLDIGGGDGTLLAEILRAHPSVKGVLLDLPEALTTAAETFAAADVLTRGSLEQGDFFTAVPPGGDLHVLKSVLHDWNDEQCLTILRRCREALPDDGRLLIVERVLPDRPTEGSDGLMFLSDLNMMVKIGGRERTRADFAALLREAGFRLSAVNPLPPPHQFSLIEAEAVPPGRELPEARSGTEEPDRARSGIRGQYT</sequence>
<dbReference type="Gene3D" id="1.10.287.1350">
    <property type="match status" value="1"/>
</dbReference>
<feature type="compositionally biased region" description="Basic and acidic residues" evidence="5">
    <location>
        <begin position="354"/>
        <end position="369"/>
    </location>
</feature>